<accession>A0ABV1FWD9</accession>
<dbReference type="RefSeq" id="WP_412458927.1">
    <property type="nucleotide sequence ID" value="NZ_JBBNFG020000004.1"/>
</dbReference>
<name>A0ABV1FWD9_9BACT</name>
<gene>
    <name evidence="1" type="ORF">AAAT87_03695</name>
</gene>
<sequence length="73" mass="8614">MTSRKNVGDIRHLVVLRVMIEVCDTGLTDDQYGDLLEYLKHDEVLWSDENKNDFYNVATKLAKKWIEKWRSIG</sequence>
<comment type="caution">
    <text evidence="1">The sequence shown here is derived from an EMBL/GenBank/DDBJ whole genome shotgun (WGS) entry which is preliminary data.</text>
</comment>
<keyword evidence="2" id="KW-1185">Reference proteome</keyword>
<dbReference type="EMBL" id="JBBNGE010000008">
    <property type="protein sequence ID" value="MEQ2507384.1"/>
    <property type="molecule type" value="Genomic_DNA"/>
</dbReference>
<evidence type="ECO:0000313" key="1">
    <source>
        <dbReference type="EMBL" id="MEQ2507384.1"/>
    </source>
</evidence>
<dbReference type="Proteomes" id="UP001465717">
    <property type="component" value="Unassembled WGS sequence"/>
</dbReference>
<evidence type="ECO:0000313" key="2">
    <source>
        <dbReference type="Proteomes" id="UP001465717"/>
    </source>
</evidence>
<reference evidence="1 2" key="1">
    <citation type="submission" date="2024-04" db="EMBL/GenBank/DDBJ databases">
        <title>Human intestinal bacterial collection.</title>
        <authorList>
            <person name="Pauvert C."/>
            <person name="Hitch T.C.A."/>
            <person name="Clavel T."/>
        </authorList>
    </citation>
    <scope>NUCLEOTIDE SEQUENCE [LARGE SCALE GENOMIC DNA]</scope>
    <source>
        <strain evidence="1 2">CLA-AA-H174</strain>
    </source>
</reference>
<proteinExistence type="predicted"/>
<organism evidence="1 2">
    <name type="scientific">Segatella sinensis</name>
    <dbReference type="NCBI Taxonomy" id="3085167"/>
    <lineage>
        <taxon>Bacteria</taxon>
        <taxon>Pseudomonadati</taxon>
        <taxon>Bacteroidota</taxon>
        <taxon>Bacteroidia</taxon>
        <taxon>Bacteroidales</taxon>
        <taxon>Prevotellaceae</taxon>
        <taxon>Segatella</taxon>
    </lineage>
</organism>
<protein>
    <submittedName>
        <fullName evidence="1">Uncharacterized protein</fullName>
    </submittedName>
</protein>